<reference evidence="3" key="1">
    <citation type="journal article" date="2020" name="Stud. Mycol.">
        <title>101 Dothideomycetes genomes: a test case for predicting lifestyles and emergence of pathogens.</title>
        <authorList>
            <person name="Haridas S."/>
            <person name="Albert R."/>
            <person name="Binder M."/>
            <person name="Bloem J."/>
            <person name="Labutti K."/>
            <person name="Salamov A."/>
            <person name="Andreopoulos B."/>
            <person name="Baker S."/>
            <person name="Barry K."/>
            <person name="Bills G."/>
            <person name="Bluhm B."/>
            <person name="Cannon C."/>
            <person name="Castanera R."/>
            <person name="Culley D."/>
            <person name="Daum C."/>
            <person name="Ezra D."/>
            <person name="Gonzalez J."/>
            <person name="Henrissat B."/>
            <person name="Kuo A."/>
            <person name="Liang C."/>
            <person name="Lipzen A."/>
            <person name="Lutzoni F."/>
            <person name="Magnuson J."/>
            <person name="Mondo S."/>
            <person name="Nolan M."/>
            <person name="Ohm R."/>
            <person name="Pangilinan J."/>
            <person name="Park H.-J."/>
            <person name="Ramirez L."/>
            <person name="Alfaro M."/>
            <person name="Sun H."/>
            <person name="Tritt A."/>
            <person name="Yoshinaga Y."/>
            <person name="Zwiers L.-H."/>
            <person name="Turgeon B."/>
            <person name="Goodwin S."/>
            <person name="Spatafora J."/>
            <person name="Crous P."/>
            <person name="Grigoriev I."/>
        </authorList>
    </citation>
    <scope>NUCLEOTIDE SEQUENCE</scope>
    <source>
        <strain evidence="3">CBS 113818</strain>
    </source>
</reference>
<feature type="chain" id="PRO_5025358500" evidence="2">
    <location>
        <begin position="17"/>
        <end position="137"/>
    </location>
</feature>
<accession>A0A6A6ZR99</accession>
<keyword evidence="4" id="KW-1185">Reference proteome</keyword>
<dbReference type="Proteomes" id="UP000799424">
    <property type="component" value="Unassembled WGS sequence"/>
</dbReference>
<sequence>MVICLDVWMHLTCCCSLHLDAFETYPTSTQVTKSSPHTTQEQHSSLTASNIQRIKPIIPHLLLGQPSQHNPPPYPRTSKAHCHMTSSALSCTPPSPKNSHREIRVIDSKPCSIAEKTPSIGAARLGLDHHGISWKKR</sequence>
<gene>
    <name evidence="3" type="ORF">CC86DRAFT_57714</name>
</gene>
<protein>
    <submittedName>
        <fullName evidence="3">Uncharacterized protein</fullName>
    </submittedName>
</protein>
<evidence type="ECO:0000256" key="1">
    <source>
        <dbReference type="SAM" id="MobiDB-lite"/>
    </source>
</evidence>
<proteinExistence type="predicted"/>
<evidence type="ECO:0000313" key="3">
    <source>
        <dbReference type="EMBL" id="KAF2823631.1"/>
    </source>
</evidence>
<organism evidence="3 4">
    <name type="scientific">Ophiobolus disseminans</name>
    <dbReference type="NCBI Taxonomy" id="1469910"/>
    <lineage>
        <taxon>Eukaryota</taxon>
        <taxon>Fungi</taxon>
        <taxon>Dikarya</taxon>
        <taxon>Ascomycota</taxon>
        <taxon>Pezizomycotina</taxon>
        <taxon>Dothideomycetes</taxon>
        <taxon>Pleosporomycetidae</taxon>
        <taxon>Pleosporales</taxon>
        <taxon>Pleosporineae</taxon>
        <taxon>Phaeosphaeriaceae</taxon>
        <taxon>Ophiobolus</taxon>
    </lineage>
</organism>
<name>A0A6A6ZR99_9PLEO</name>
<feature type="region of interest" description="Disordered" evidence="1">
    <location>
        <begin position="29"/>
        <end position="49"/>
    </location>
</feature>
<dbReference type="AlphaFoldDB" id="A0A6A6ZR99"/>
<dbReference type="EMBL" id="MU006231">
    <property type="protein sequence ID" value="KAF2823631.1"/>
    <property type="molecule type" value="Genomic_DNA"/>
</dbReference>
<evidence type="ECO:0000313" key="4">
    <source>
        <dbReference type="Proteomes" id="UP000799424"/>
    </source>
</evidence>
<keyword evidence="2" id="KW-0732">Signal</keyword>
<feature type="signal peptide" evidence="2">
    <location>
        <begin position="1"/>
        <end position="16"/>
    </location>
</feature>
<evidence type="ECO:0000256" key="2">
    <source>
        <dbReference type="SAM" id="SignalP"/>
    </source>
</evidence>